<sequence length="284" mass="33952">MSRILVSFDWAMKKILRQKVNFVILEGFLSELFRFDIKIEEILESEANQETKDDKFNRVDLLAKDENGDLILIEVQYDGQQDYFHRMLYGSSKLICDYMEKSDDYDKVKKVYSVNIVYFAMAKGSDYLYYGKTEFKGMNQRDEIFQLSNHQKKLFGREEVYEIFPEYYVIRVNKFDGIVRNKIDEWIYFLKNEKINDKFTAKGLNEAKERLDVMKLKDKDKAIYNRRVENRRLKRSLLNSAKEEGKKEREIEIAKNLLKANMDVQFISNTTGLSIEEIERLFIR</sequence>
<protein>
    <recommendedName>
        <fullName evidence="2">Rpn family recombination-promoting nuclease/putative transposase</fullName>
    </recommendedName>
</protein>
<proteinExistence type="predicted"/>
<organism evidence="1">
    <name type="scientific">hydrothermal vent metagenome</name>
    <dbReference type="NCBI Taxonomy" id="652676"/>
    <lineage>
        <taxon>unclassified sequences</taxon>
        <taxon>metagenomes</taxon>
        <taxon>ecological metagenomes</taxon>
    </lineage>
</organism>
<reference evidence="1" key="1">
    <citation type="submission" date="2016-10" db="EMBL/GenBank/DDBJ databases">
        <authorList>
            <person name="de Groot N.N."/>
        </authorList>
    </citation>
    <scope>NUCLEOTIDE SEQUENCE</scope>
</reference>
<evidence type="ECO:0008006" key="2">
    <source>
        <dbReference type="Google" id="ProtNLM"/>
    </source>
</evidence>
<dbReference type="EMBL" id="FPHE01000014">
    <property type="protein sequence ID" value="SFV50904.1"/>
    <property type="molecule type" value="Genomic_DNA"/>
</dbReference>
<dbReference type="NCBIfam" id="TIGR01784">
    <property type="entry name" value="T_den_put_tspse"/>
    <property type="match status" value="1"/>
</dbReference>
<dbReference type="InterPro" id="IPR010106">
    <property type="entry name" value="RpnA"/>
</dbReference>
<dbReference type="Pfam" id="PF12784">
    <property type="entry name" value="PDDEXK_2"/>
    <property type="match status" value="1"/>
</dbReference>
<dbReference type="PANTHER" id="PTHR41317">
    <property type="entry name" value="PD-(D_E)XK NUCLEASE FAMILY TRANSPOSASE"/>
    <property type="match status" value="1"/>
</dbReference>
<dbReference type="PANTHER" id="PTHR41317:SF1">
    <property type="entry name" value="PD-(D_E)XK NUCLEASE FAMILY TRANSPOSASE"/>
    <property type="match status" value="1"/>
</dbReference>
<gene>
    <name evidence="1" type="ORF">MNB_SV-12-1100</name>
</gene>
<dbReference type="AlphaFoldDB" id="A0A1W1BBI2"/>
<name>A0A1W1BBI2_9ZZZZ</name>
<accession>A0A1W1BBI2</accession>
<evidence type="ECO:0000313" key="1">
    <source>
        <dbReference type="EMBL" id="SFV50904.1"/>
    </source>
</evidence>